<proteinExistence type="predicted"/>
<dbReference type="RefSeq" id="WP_153724119.1">
    <property type="nucleotide sequence ID" value="NZ_CP045875.1"/>
</dbReference>
<dbReference type="NCBIfam" id="TIGR00277">
    <property type="entry name" value="HDIG"/>
    <property type="match status" value="1"/>
</dbReference>
<feature type="domain" description="HD-GYP" evidence="1">
    <location>
        <begin position="163"/>
        <end position="358"/>
    </location>
</feature>
<dbReference type="KEGG" id="hcv:FTV88_0394"/>
<evidence type="ECO:0000259" key="1">
    <source>
        <dbReference type="PROSITE" id="PS51832"/>
    </source>
</evidence>
<accession>A0A5Q2MYS3</accession>
<dbReference type="CDD" id="cd00077">
    <property type="entry name" value="HDc"/>
    <property type="match status" value="1"/>
</dbReference>
<dbReference type="SMART" id="SM00471">
    <property type="entry name" value="HDc"/>
    <property type="match status" value="1"/>
</dbReference>
<evidence type="ECO:0000313" key="2">
    <source>
        <dbReference type="EMBL" id="QGG46573.1"/>
    </source>
</evidence>
<keyword evidence="3" id="KW-1185">Reference proteome</keyword>
<dbReference type="SUPFAM" id="SSF109604">
    <property type="entry name" value="HD-domain/PDEase-like"/>
    <property type="match status" value="1"/>
</dbReference>
<organism evidence="2 3">
    <name type="scientific">Heliorestis convoluta</name>
    <dbReference type="NCBI Taxonomy" id="356322"/>
    <lineage>
        <taxon>Bacteria</taxon>
        <taxon>Bacillati</taxon>
        <taxon>Bacillota</taxon>
        <taxon>Clostridia</taxon>
        <taxon>Eubacteriales</taxon>
        <taxon>Heliobacteriaceae</taxon>
        <taxon>Heliorestis</taxon>
    </lineage>
</organism>
<dbReference type="PROSITE" id="PS51832">
    <property type="entry name" value="HD_GYP"/>
    <property type="match status" value="1"/>
</dbReference>
<dbReference type="PANTHER" id="PTHR43155:SF2">
    <property type="entry name" value="CYCLIC DI-GMP PHOSPHODIESTERASE PA4108"/>
    <property type="match status" value="1"/>
</dbReference>
<dbReference type="PANTHER" id="PTHR43155">
    <property type="entry name" value="CYCLIC DI-GMP PHOSPHODIESTERASE PA4108-RELATED"/>
    <property type="match status" value="1"/>
</dbReference>
<dbReference type="Pfam" id="PF13487">
    <property type="entry name" value="HD_5"/>
    <property type="match status" value="1"/>
</dbReference>
<sequence length="412" mass="47110">MYTVNVDSIDKKMVLCENLYSKTGALIMRQGRLLDERIIPYLKRLGVTSVIVKDASGKVNNDPFCEYDIKGLFADSPFSRSEPQRGENNNRYERLRKDPRILLPDHTETNSLLTLKEIDRNNPFDLLREEVLFMIQNAVITFSLEGRKNVELIQKVVALFEELLEGHNEIINLLDIKATDSFTYQHSINVAVISTILASHLDYQPGEIKTVALGALLHDIGKRKTPPHIRLSDKQLSLEDRKTMELHPVLGYDYIIRNPIIPEEAAFIVYQHHERLDGSGYPAQLKGDEIHPFAQLVGMVDVFEAMHANRHYRSERNEPVEIVEYFMSLSNTHFPEKLVRVMLSSISLYPIGSVVQLNNNECGIVIKSNSNIPCRPVIRIIFDRLGFPVRGERIIDLSHSDKLTYTITRSFG</sequence>
<gene>
    <name evidence="2" type="ORF">FTV88_0394</name>
</gene>
<dbReference type="Proteomes" id="UP000366051">
    <property type="component" value="Chromosome"/>
</dbReference>
<name>A0A5Q2MYS3_9FIRM</name>
<dbReference type="EMBL" id="CP045875">
    <property type="protein sequence ID" value="QGG46573.1"/>
    <property type="molecule type" value="Genomic_DNA"/>
</dbReference>
<dbReference type="InterPro" id="IPR006675">
    <property type="entry name" value="HDIG_dom"/>
</dbReference>
<reference evidence="3" key="1">
    <citation type="submission" date="2019-11" db="EMBL/GenBank/DDBJ databases">
        <title>Genome sequence of Heliorestis convoluta strain HH, an alkaliphilic and minimalistic phototrophic bacterium from a soda lake in Egypt.</title>
        <authorList>
            <person name="Dewey E.D."/>
            <person name="Stokes L.M."/>
            <person name="Burchell B.M."/>
            <person name="Shaffer K.N."/>
            <person name="Huntington A.M."/>
            <person name="Baker J.M."/>
            <person name="Nadendla S."/>
            <person name="Giglio M.G."/>
            <person name="Touchman J.W."/>
            <person name="Blankenship R.E."/>
            <person name="Madigan M.T."/>
            <person name="Sattley W.M."/>
        </authorList>
    </citation>
    <scope>NUCLEOTIDE SEQUENCE [LARGE SCALE GENOMIC DNA]</scope>
    <source>
        <strain evidence="3">HH</strain>
    </source>
</reference>
<dbReference type="InterPro" id="IPR037522">
    <property type="entry name" value="HD_GYP_dom"/>
</dbReference>
<dbReference type="InterPro" id="IPR003607">
    <property type="entry name" value="HD/PDEase_dom"/>
</dbReference>
<evidence type="ECO:0000313" key="3">
    <source>
        <dbReference type="Proteomes" id="UP000366051"/>
    </source>
</evidence>
<dbReference type="AlphaFoldDB" id="A0A5Q2MYS3"/>
<dbReference type="OrthoDB" id="9804747at2"/>
<dbReference type="Gene3D" id="1.10.3210.10">
    <property type="entry name" value="Hypothetical protein af1432"/>
    <property type="match status" value="1"/>
</dbReference>
<protein>
    <submittedName>
        <fullName evidence="2">HD-GYP domain-containing protein</fullName>
    </submittedName>
</protein>